<dbReference type="HAMAP" id="MF_00050">
    <property type="entry name" value="EF_Ts"/>
    <property type="match status" value="1"/>
</dbReference>
<dbReference type="AlphaFoldDB" id="A0A6P1TMN6"/>
<dbReference type="CDD" id="cd14275">
    <property type="entry name" value="UBA_EF-Ts"/>
    <property type="match status" value="1"/>
</dbReference>
<dbReference type="PROSITE" id="PS01126">
    <property type="entry name" value="EF_TS_1"/>
    <property type="match status" value="1"/>
</dbReference>
<accession>A0A6P1TMN6</accession>
<dbReference type="PANTHER" id="PTHR11741:SF0">
    <property type="entry name" value="ELONGATION FACTOR TS, MITOCHONDRIAL"/>
    <property type="match status" value="1"/>
</dbReference>
<reference evidence="10 11" key="1">
    <citation type="submission" date="2020-01" db="EMBL/GenBank/DDBJ databases">
        <title>Genome analysis of Anaerocolumna sp. CBA3638.</title>
        <authorList>
            <person name="Kim J."/>
            <person name="Roh S.W."/>
        </authorList>
    </citation>
    <scope>NUCLEOTIDE SEQUENCE [LARGE SCALE GENOMIC DNA]</scope>
    <source>
        <strain evidence="10 11">CBA3638</strain>
    </source>
</reference>
<dbReference type="InterPro" id="IPR009060">
    <property type="entry name" value="UBA-like_sf"/>
</dbReference>
<keyword evidence="6" id="KW-0963">Cytoplasm</keyword>
<proteinExistence type="inferred from homology"/>
<keyword evidence="11" id="KW-1185">Reference proteome</keyword>
<dbReference type="PANTHER" id="PTHR11741">
    <property type="entry name" value="ELONGATION FACTOR TS"/>
    <property type="match status" value="1"/>
</dbReference>
<dbReference type="RefSeq" id="WP_161839303.1">
    <property type="nucleotide sequence ID" value="NZ_CP048000.1"/>
</dbReference>
<keyword evidence="3 6" id="KW-0251">Elongation factor</keyword>
<dbReference type="PROSITE" id="PS01127">
    <property type="entry name" value="EF_TS_2"/>
    <property type="match status" value="1"/>
</dbReference>
<dbReference type="FunFam" id="1.10.8.10:FF:000001">
    <property type="entry name" value="Elongation factor Ts"/>
    <property type="match status" value="1"/>
</dbReference>
<sequence>MAITAAMVKDLREMTGAGMMDCKKALAETDGDMDKAVEFLREKGLAAAEKKAGRIAAEGICATSISEDGKTAAIVEVNSETDFVAKNETFRAFVTAVVNQAAKTSTTDIDAFLAEKWELDSSKTVKEELSSQIAIIGENMNIRRFQKVVAENGFVESYIHGGGRIGVLVETECAVYNETAREAAKNVAMQIAAIYPKYVQRSEIPQDYIEHEREILKAQAMNENTGKPENIIEKMIEGRLNKELKEICLVDQVYVKDGDLTVQKYLDAVSKELGTPIAIKSFVRFETGEGLAKKEENFADEVAKQMAGN</sequence>
<evidence type="ECO:0000313" key="10">
    <source>
        <dbReference type="EMBL" id="QHQ62480.1"/>
    </source>
</evidence>
<organism evidence="10 11">
    <name type="scientific">Anaerocolumna sedimenticola</name>
    <dbReference type="NCBI Taxonomy" id="2696063"/>
    <lineage>
        <taxon>Bacteria</taxon>
        <taxon>Bacillati</taxon>
        <taxon>Bacillota</taxon>
        <taxon>Clostridia</taxon>
        <taxon>Lachnospirales</taxon>
        <taxon>Lachnospiraceae</taxon>
        <taxon>Anaerocolumna</taxon>
    </lineage>
</organism>
<evidence type="ECO:0000259" key="9">
    <source>
        <dbReference type="Pfam" id="PF00889"/>
    </source>
</evidence>
<feature type="domain" description="Translation elongation factor EFTs/EF1B dimerisation" evidence="9">
    <location>
        <begin position="72"/>
        <end position="289"/>
    </location>
</feature>
<dbReference type="Gene3D" id="1.10.286.20">
    <property type="match status" value="1"/>
</dbReference>
<dbReference type="SUPFAM" id="SSF46934">
    <property type="entry name" value="UBA-like"/>
    <property type="match status" value="1"/>
</dbReference>
<evidence type="ECO:0000256" key="1">
    <source>
        <dbReference type="ARBA" id="ARBA00005532"/>
    </source>
</evidence>
<dbReference type="EMBL" id="CP048000">
    <property type="protein sequence ID" value="QHQ62480.1"/>
    <property type="molecule type" value="Genomic_DNA"/>
</dbReference>
<comment type="function">
    <text evidence="5 6 7">Associates with the EF-Tu.GDP complex and induces the exchange of GDP to GTP. It remains bound to the aminoacyl-tRNA.EF-Tu.GTP complex up to the GTP hydrolysis stage on the ribosome.</text>
</comment>
<dbReference type="InterPro" id="IPR014039">
    <property type="entry name" value="Transl_elong_EFTs/EF1B_dimer"/>
</dbReference>
<evidence type="ECO:0000256" key="2">
    <source>
        <dbReference type="ARBA" id="ARBA00016956"/>
    </source>
</evidence>
<evidence type="ECO:0000256" key="5">
    <source>
        <dbReference type="ARBA" id="ARBA00025453"/>
    </source>
</evidence>
<comment type="subcellular location">
    <subcellularLocation>
        <location evidence="6 8">Cytoplasm</location>
    </subcellularLocation>
</comment>
<dbReference type="GO" id="GO:0005737">
    <property type="term" value="C:cytoplasm"/>
    <property type="evidence" value="ECO:0007669"/>
    <property type="project" value="UniProtKB-SubCell"/>
</dbReference>
<dbReference type="FunFam" id="1.10.286.20:FF:000001">
    <property type="entry name" value="Elongation factor Ts"/>
    <property type="match status" value="1"/>
</dbReference>
<dbReference type="InterPro" id="IPR036402">
    <property type="entry name" value="EF-Ts_dimer_sf"/>
</dbReference>
<dbReference type="KEGG" id="anr:Ana3638_18225"/>
<gene>
    <name evidence="6" type="primary">tsf</name>
    <name evidence="10" type="ORF">Ana3638_18225</name>
</gene>
<evidence type="ECO:0000256" key="6">
    <source>
        <dbReference type="HAMAP-Rule" id="MF_00050"/>
    </source>
</evidence>
<keyword evidence="4 6" id="KW-0648">Protein biosynthesis</keyword>
<evidence type="ECO:0000256" key="3">
    <source>
        <dbReference type="ARBA" id="ARBA00022768"/>
    </source>
</evidence>
<dbReference type="Gene3D" id="3.30.479.20">
    <property type="entry name" value="Elongation factor Ts, dimerisation domain"/>
    <property type="match status" value="2"/>
</dbReference>
<dbReference type="InterPro" id="IPR001816">
    <property type="entry name" value="Transl_elong_EFTs/EF1B"/>
</dbReference>
<evidence type="ECO:0000256" key="7">
    <source>
        <dbReference type="RuleBase" id="RU000642"/>
    </source>
</evidence>
<dbReference type="SUPFAM" id="SSF54713">
    <property type="entry name" value="Elongation factor Ts (EF-Ts), dimerisation domain"/>
    <property type="match status" value="2"/>
</dbReference>
<feature type="region of interest" description="Involved in Mg(2+) ion dislocation from EF-Tu" evidence="6">
    <location>
        <begin position="81"/>
        <end position="84"/>
    </location>
</feature>
<dbReference type="NCBIfam" id="TIGR00116">
    <property type="entry name" value="tsf"/>
    <property type="match status" value="1"/>
</dbReference>
<evidence type="ECO:0000313" key="11">
    <source>
        <dbReference type="Proteomes" id="UP000464314"/>
    </source>
</evidence>
<comment type="similarity">
    <text evidence="1 6 7">Belongs to the EF-Ts family.</text>
</comment>
<protein>
    <recommendedName>
        <fullName evidence="2 6">Elongation factor Ts</fullName>
        <shortName evidence="6">EF-Ts</shortName>
    </recommendedName>
</protein>
<evidence type="ECO:0000256" key="8">
    <source>
        <dbReference type="RuleBase" id="RU000643"/>
    </source>
</evidence>
<name>A0A6P1TMN6_9FIRM</name>
<dbReference type="GO" id="GO:0003746">
    <property type="term" value="F:translation elongation factor activity"/>
    <property type="evidence" value="ECO:0007669"/>
    <property type="project" value="UniProtKB-UniRule"/>
</dbReference>
<dbReference type="InterPro" id="IPR018101">
    <property type="entry name" value="Transl_elong_Ts_CS"/>
</dbReference>
<evidence type="ECO:0000256" key="4">
    <source>
        <dbReference type="ARBA" id="ARBA00022917"/>
    </source>
</evidence>
<dbReference type="Proteomes" id="UP000464314">
    <property type="component" value="Chromosome"/>
</dbReference>
<dbReference type="Gene3D" id="1.10.8.10">
    <property type="entry name" value="DNA helicase RuvA subunit, C-terminal domain"/>
    <property type="match status" value="1"/>
</dbReference>
<dbReference type="Pfam" id="PF00889">
    <property type="entry name" value="EF_TS"/>
    <property type="match status" value="1"/>
</dbReference>